<reference evidence="5" key="1">
    <citation type="journal article" date="2019" name="Int. J. Syst. Evol. Microbiol.">
        <title>The Global Catalogue of Microorganisms (GCM) 10K type strain sequencing project: providing services to taxonomists for standard genome sequencing and annotation.</title>
        <authorList>
            <consortium name="The Broad Institute Genomics Platform"/>
            <consortium name="The Broad Institute Genome Sequencing Center for Infectious Disease"/>
            <person name="Wu L."/>
            <person name="Ma J."/>
        </authorList>
    </citation>
    <scope>NUCLEOTIDE SEQUENCE [LARGE SCALE GENOMIC DNA]</scope>
    <source>
        <strain evidence="5">KCTC 22232</strain>
    </source>
</reference>
<dbReference type="Pfam" id="PF13432">
    <property type="entry name" value="TPR_16"/>
    <property type="match status" value="2"/>
</dbReference>
<accession>A0ABQ2ZZU9</accession>
<dbReference type="PANTHER" id="PTHR12788">
    <property type="entry name" value="PROTEIN-TYROSINE SULFOTRANSFERASE 2"/>
    <property type="match status" value="1"/>
</dbReference>
<comment type="caution">
    <text evidence="4">The sequence shown here is derived from an EMBL/GenBank/DDBJ whole genome shotgun (WGS) entry which is preliminary data.</text>
</comment>
<evidence type="ECO:0008006" key="6">
    <source>
        <dbReference type="Google" id="ProtNLM"/>
    </source>
</evidence>
<evidence type="ECO:0000256" key="1">
    <source>
        <dbReference type="ARBA" id="ARBA00022679"/>
    </source>
</evidence>
<dbReference type="InterPro" id="IPR027417">
    <property type="entry name" value="P-loop_NTPase"/>
</dbReference>
<keyword evidence="2" id="KW-0802">TPR repeat</keyword>
<dbReference type="PROSITE" id="PS50005">
    <property type="entry name" value="TPR"/>
    <property type="match status" value="1"/>
</dbReference>
<dbReference type="Gene3D" id="1.25.40.10">
    <property type="entry name" value="Tetratricopeptide repeat domain"/>
    <property type="match status" value="1"/>
</dbReference>
<dbReference type="Pfam" id="PF13469">
    <property type="entry name" value="Sulfotransfer_3"/>
    <property type="match status" value="1"/>
</dbReference>
<dbReference type="PANTHER" id="PTHR12788:SF10">
    <property type="entry name" value="PROTEIN-TYROSINE SULFOTRANSFERASE"/>
    <property type="match status" value="1"/>
</dbReference>
<dbReference type="InterPro" id="IPR011990">
    <property type="entry name" value="TPR-like_helical_dom_sf"/>
</dbReference>
<evidence type="ECO:0000256" key="2">
    <source>
        <dbReference type="PROSITE-ProRule" id="PRU00339"/>
    </source>
</evidence>
<dbReference type="EMBL" id="BMXT01000002">
    <property type="protein sequence ID" value="GGY28705.1"/>
    <property type="molecule type" value="Genomic_DNA"/>
</dbReference>
<proteinExistence type="predicted"/>
<keyword evidence="1" id="KW-0808">Transferase</keyword>
<dbReference type="InterPro" id="IPR026634">
    <property type="entry name" value="TPST-like"/>
</dbReference>
<gene>
    <name evidence="4" type="ORF">GCM10008098_22390</name>
</gene>
<evidence type="ECO:0000313" key="5">
    <source>
        <dbReference type="Proteomes" id="UP000621898"/>
    </source>
</evidence>
<dbReference type="InterPro" id="IPR019734">
    <property type="entry name" value="TPR_rpt"/>
</dbReference>
<dbReference type="SUPFAM" id="SSF48452">
    <property type="entry name" value="TPR-like"/>
    <property type="match status" value="1"/>
</dbReference>
<sequence>MQYARLPKDTELLDSLPPMSPNPIPLSPDTRQRLADAGKALNQRNPDLAERLLRRVLAEAPTLVDAQVLYGIACLMRGDSGKAAEFLRMAVQRRPHDATIQMSLGSALHDSGAEKEALIHLRRACELAPGQVSAWYNLGKALKQQQRLDDASSALLRALSLDEHHVLARISLADIRTMQGEIAQAVAEYRKVLRQQPHQAEAWHALANLKTELLSPQDMQQISEAMRDPAIHPDTRIALGFSLFRALEDQHDYAGAFEALRDANANQRRLVTWDPDVERARVEAIMDAFHPSLPAPLDPTQGQEVILIVSLPRSGSTLVEHILASHTQVEGANEIPDLPQVIEDESRRRGQAFPHWVTSATAQDWSRLGKDYLARTARWREKHPRFTDKGLLNWQLVGAALAMLPGAKIINCHRDPVETCFACYRQLFRRGMHFSYDLDEMADHYRDYQRLSNYWQARYPDQILDFPYEALLQEPELQIRHLLAFCQLPFEPACLAPHLTKREVLSTASAAQVRQPIRNDTAHSAPYLDLLQSLRNRLAR</sequence>
<dbReference type="Proteomes" id="UP000621898">
    <property type="component" value="Unassembled WGS sequence"/>
</dbReference>
<dbReference type="RefSeq" id="WP_189441309.1">
    <property type="nucleotide sequence ID" value="NZ_BMXT01000002.1"/>
</dbReference>
<dbReference type="SUPFAM" id="SSF52540">
    <property type="entry name" value="P-loop containing nucleoside triphosphate hydrolases"/>
    <property type="match status" value="1"/>
</dbReference>
<feature type="region of interest" description="Disordered" evidence="3">
    <location>
        <begin position="1"/>
        <end position="30"/>
    </location>
</feature>
<dbReference type="Gene3D" id="3.40.50.300">
    <property type="entry name" value="P-loop containing nucleotide triphosphate hydrolases"/>
    <property type="match status" value="1"/>
</dbReference>
<keyword evidence="5" id="KW-1185">Reference proteome</keyword>
<protein>
    <recommendedName>
        <fullName evidence="6">Tetratricopeptide repeat-containing protein</fullName>
    </recommendedName>
</protein>
<feature type="repeat" description="TPR" evidence="2">
    <location>
        <begin position="132"/>
        <end position="165"/>
    </location>
</feature>
<organism evidence="4 5">
    <name type="scientific">Rhodanobacter panaciterrae</name>
    <dbReference type="NCBI Taxonomy" id="490572"/>
    <lineage>
        <taxon>Bacteria</taxon>
        <taxon>Pseudomonadati</taxon>
        <taxon>Pseudomonadota</taxon>
        <taxon>Gammaproteobacteria</taxon>
        <taxon>Lysobacterales</taxon>
        <taxon>Rhodanobacteraceae</taxon>
        <taxon>Rhodanobacter</taxon>
    </lineage>
</organism>
<evidence type="ECO:0000313" key="4">
    <source>
        <dbReference type="EMBL" id="GGY28705.1"/>
    </source>
</evidence>
<evidence type="ECO:0000256" key="3">
    <source>
        <dbReference type="SAM" id="MobiDB-lite"/>
    </source>
</evidence>
<name>A0ABQ2ZZU9_9GAMM</name>
<feature type="compositionally biased region" description="Basic and acidic residues" evidence="3">
    <location>
        <begin position="1"/>
        <end position="11"/>
    </location>
</feature>
<dbReference type="SMART" id="SM00028">
    <property type="entry name" value="TPR"/>
    <property type="match status" value="4"/>
</dbReference>